<dbReference type="EnsemblProtists" id="EOD10475">
    <property type="protein sequence ID" value="EOD10475"/>
    <property type="gene ID" value="EMIHUDRAFT_215700"/>
</dbReference>
<organism evidence="1 2">
    <name type="scientific">Emiliania huxleyi (strain CCMP1516)</name>
    <dbReference type="NCBI Taxonomy" id="280463"/>
    <lineage>
        <taxon>Eukaryota</taxon>
        <taxon>Haptista</taxon>
        <taxon>Haptophyta</taxon>
        <taxon>Prymnesiophyceae</taxon>
        <taxon>Isochrysidales</taxon>
        <taxon>Noelaerhabdaceae</taxon>
        <taxon>Emiliania</taxon>
    </lineage>
</organism>
<dbReference type="AlphaFoldDB" id="A0A0D3IGU0"/>
<accession>A0A0D3IGU0</accession>
<evidence type="ECO:0000313" key="1">
    <source>
        <dbReference type="EnsemblProtists" id="EOD10475"/>
    </source>
</evidence>
<name>A0A0D3IGU0_EMIH1</name>
<evidence type="ECO:0000313" key="2">
    <source>
        <dbReference type="Proteomes" id="UP000013827"/>
    </source>
</evidence>
<dbReference type="KEGG" id="ehx:EMIHUDRAFT_215700"/>
<dbReference type="PaxDb" id="2903-EOD10475"/>
<dbReference type="GeneID" id="17256592"/>
<dbReference type="RefSeq" id="XP_005762904.1">
    <property type="nucleotide sequence ID" value="XM_005762847.1"/>
</dbReference>
<dbReference type="HOGENOM" id="CLU_2532213_0_0_1"/>
<proteinExistence type="predicted"/>
<dbReference type="Proteomes" id="UP000013827">
    <property type="component" value="Unassembled WGS sequence"/>
</dbReference>
<sequence>MHLQLVPLPHDVANGAREAFEREGASRGVRFELLAAGTRLSDALPTAEPFFAVELPSGETLLHKLATNQRRHPLQSHVAPLTPT</sequence>
<keyword evidence="2" id="KW-1185">Reference proteome</keyword>
<reference evidence="1" key="2">
    <citation type="submission" date="2024-10" db="UniProtKB">
        <authorList>
            <consortium name="EnsemblProtists"/>
        </authorList>
    </citation>
    <scope>IDENTIFICATION</scope>
</reference>
<protein>
    <submittedName>
        <fullName evidence="1">Uncharacterized protein</fullName>
    </submittedName>
</protein>
<reference evidence="2" key="1">
    <citation type="journal article" date="2013" name="Nature">
        <title>Pan genome of the phytoplankton Emiliania underpins its global distribution.</title>
        <authorList>
            <person name="Read B.A."/>
            <person name="Kegel J."/>
            <person name="Klute M.J."/>
            <person name="Kuo A."/>
            <person name="Lefebvre S.C."/>
            <person name="Maumus F."/>
            <person name="Mayer C."/>
            <person name="Miller J."/>
            <person name="Monier A."/>
            <person name="Salamov A."/>
            <person name="Young J."/>
            <person name="Aguilar M."/>
            <person name="Claverie J.M."/>
            <person name="Frickenhaus S."/>
            <person name="Gonzalez K."/>
            <person name="Herman E.K."/>
            <person name="Lin Y.C."/>
            <person name="Napier J."/>
            <person name="Ogata H."/>
            <person name="Sarno A.F."/>
            <person name="Shmutz J."/>
            <person name="Schroeder D."/>
            <person name="de Vargas C."/>
            <person name="Verret F."/>
            <person name="von Dassow P."/>
            <person name="Valentin K."/>
            <person name="Van de Peer Y."/>
            <person name="Wheeler G."/>
            <person name="Dacks J.B."/>
            <person name="Delwiche C.F."/>
            <person name="Dyhrman S.T."/>
            <person name="Glockner G."/>
            <person name="John U."/>
            <person name="Richards T."/>
            <person name="Worden A.Z."/>
            <person name="Zhang X."/>
            <person name="Grigoriev I.V."/>
            <person name="Allen A.E."/>
            <person name="Bidle K."/>
            <person name="Borodovsky M."/>
            <person name="Bowler C."/>
            <person name="Brownlee C."/>
            <person name="Cock J.M."/>
            <person name="Elias M."/>
            <person name="Gladyshev V.N."/>
            <person name="Groth M."/>
            <person name="Guda C."/>
            <person name="Hadaegh A."/>
            <person name="Iglesias-Rodriguez M.D."/>
            <person name="Jenkins J."/>
            <person name="Jones B.M."/>
            <person name="Lawson T."/>
            <person name="Leese F."/>
            <person name="Lindquist E."/>
            <person name="Lobanov A."/>
            <person name="Lomsadze A."/>
            <person name="Malik S.B."/>
            <person name="Marsh M.E."/>
            <person name="Mackinder L."/>
            <person name="Mock T."/>
            <person name="Mueller-Roeber B."/>
            <person name="Pagarete A."/>
            <person name="Parker M."/>
            <person name="Probert I."/>
            <person name="Quesneville H."/>
            <person name="Raines C."/>
            <person name="Rensing S.A."/>
            <person name="Riano-Pachon D.M."/>
            <person name="Richier S."/>
            <person name="Rokitta S."/>
            <person name="Shiraiwa Y."/>
            <person name="Soanes D.M."/>
            <person name="van der Giezen M."/>
            <person name="Wahlund T.M."/>
            <person name="Williams B."/>
            <person name="Wilson W."/>
            <person name="Wolfe G."/>
            <person name="Wurch L.L."/>
        </authorList>
    </citation>
    <scope>NUCLEOTIDE SEQUENCE</scope>
</reference>